<gene>
    <name evidence="1" type="ORF">FYK55_28060</name>
</gene>
<evidence type="ECO:0000313" key="1">
    <source>
        <dbReference type="EMBL" id="KAA5537967.1"/>
    </source>
</evidence>
<protein>
    <submittedName>
        <fullName evidence="1">DUF1501 domain-containing protein</fullName>
    </submittedName>
</protein>
<accession>A0A5M6CRZ5</accession>
<dbReference type="RefSeq" id="WP_150079941.1">
    <property type="nucleotide sequence ID" value="NZ_VWOX01000036.1"/>
</dbReference>
<keyword evidence="2" id="KW-1185">Reference proteome</keyword>
<sequence>MTSRREFHKRLACTVGSTIASTRFAGRTTASPSSDNGRRVVTIFLRGGNDGLNTVVPVHDPLYVSSRDDLRIRPEEAITLNDRLSMNSAMRSLTRCWEAGRMRIQQGVGDPNHSHSHFLSTAVWSEGKLDATLPSFDGWLGRALDPLQPTTRTPLACAIDSPDTPELLRSRLTRTCSVPELPRDQAQTLLKLMRSNPDLTGESEIQRHVLQACRDAATSLENSTRSSTRIRGFPRTPFGERMRQAANVVTTLPEIKAIHAVHDGYDTHTAQRGQHNALQRELADGLAALDRFLAERGLSESTLVMVFSEFGRRVKENASHGTDHGSAGPVFFLGGETPPGLYGSSPDLENLDDGDVAVTQDFRVLQKAIARWLVARDGQLGLPD</sequence>
<dbReference type="InterPro" id="IPR010869">
    <property type="entry name" value="DUF1501"/>
</dbReference>
<proteinExistence type="predicted"/>
<dbReference type="EMBL" id="VWOX01000036">
    <property type="protein sequence ID" value="KAA5537967.1"/>
    <property type="molecule type" value="Genomic_DNA"/>
</dbReference>
<reference evidence="1 2" key="1">
    <citation type="submission" date="2019-08" db="EMBL/GenBank/DDBJ databases">
        <authorList>
            <person name="Dhanesh K."/>
            <person name="Kumar G."/>
            <person name="Sasikala C."/>
            <person name="Venkata Ramana C."/>
        </authorList>
    </citation>
    <scope>NUCLEOTIDE SEQUENCE [LARGE SCALE GENOMIC DNA]</scope>
    <source>
        <strain evidence="1 2">JC645</strain>
    </source>
</reference>
<dbReference type="Proteomes" id="UP000324479">
    <property type="component" value="Unassembled WGS sequence"/>
</dbReference>
<dbReference type="AlphaFoldDB" id="A0A5M6CRZ5"/>
<dbReference type="PANTHER" id="PTHR43737">
    <property type="entry name" value="BLL7424 PROTEIN"/>
    <property type="match status" value="1"/>
</dbReference>
<dbReference type="PANTHER" id="PTHR43737:SF1">
    <property type="entry name" value="DUF1501 DOMAIN-CONTAINING PROTEIN"/>
    <property type="match status" value="1"/>
</dbReference>
<dbReference type="Pfam" id="PF07394">
    <property type="entry name" value="DUF1501"/>
    <property type="match status" value="1"/>
</dbReference>
<name>A0A5M6CRZ5_9BACT</name>
<evidence type="ECO:0000313" key="2">
    <source>
        <dbReference type="Proteomes" id="UP000324479"/>
    </source>
</evidence>
<comment type="caution">
    <text evidence="1">The sequence shown here is derived from an EMBL/GenBank/DDBJ whole genome shotgun (WGS) entry which is preliminary data.</text>
</comment>
<organism evidence="1 2">
    <name type="scientific">Roseiconus nitratireducens</name>
    <dbReference type="NCBI Taxonomy" id="2605748"/>
    <lineage>
        <taxon>Bacteria</taxon>
        <taxon>Pseudomonadati</taxon>
        <taxon>Planctomycetota</taxon>
        <taxon>Planctomycetia</taxon>
        <taxon>Pirellulales</taxon>
        <taxon>Pirellulaceae</taxon>
        <taxon>Roseiconus</taxon>
    </lineage>
</organism>